<dbReference type="GO" id="GO:0008233">
    <property type="term" value="F:peptidase activity"/>
    <property type="evidence" value="ECO:0007669"/>
    <property type="project" value="UniProtKB-KW"/>
</dbReference>
<keyword evidence="9" id="KW-1185">Reference proteome</keyword>
<dbReference type="PROSITE" id="PS00761">
    <property type="entry name" value="SPASE_I_3"/>
    <property type="match status" value="1"/>
</dbReference>
<feature type="compositionally biased region" description="Basic and acidic residues" evidence="5">
    <location>
        <begin position="385"/>
        <end position="413"/>
    </location>
</feature>
<accession>A0ABD3MMC5</accession>
<keyword evidence="6" id="KW-0732">Signal</keyword>
<dbReference type="Proteomes" id="UP001530293">
    <property type="component" value="Unassembled WGS sequence"/>
</dbReference>
<sequence>MVPAPKAMKWAALACAILASLSAEVMAFSVPRHRSTVGRGDISSGVNRRLWMSSNKNSGKDGDFVDPNPGGLNPWADDDDNKRSFQDLSFIEQVQEWFSSPEGREDVKTYTVSLGVALLLRLIIIEPRYIPSLSMYPTFEVGDQLAVEKVTKRIRPFSRKEVVVFNPPEKFREIVGDSSGKAKEALIKRIVAVEVSDDHSITATRVLYLIQCFSTYYSCYRLQGDKVEIMGGKLFVNGVEQDEPFTAEDAAYEFGPVIVPPGDVLVLGDNRNHSLDGHIWGFLPKENVIGRAVFVDHRRSRWADRPRHLPASHVTNEDDLAMAALLGEANKRSEEQERERRPDRRPHPQNNQSQRHGNDAHKQYSESNSRYRDKRVVEEDGDDGAAERDSKRGKTRRWGDRTDGAPQRRDETKSSVNKDATTSNDAADVENPNKVKANFGLSGALASDTQTGNVHNGVTLKFSEPPEARIPNTRWRLYVFRKKSLDSSSSDPNQKDDDLIDTYHISRQSSYLFGREHKVADIPVDHPSLSKQHAVLQFRALPSKQQQIGASDKLQCKPYLMDLESTNGTFINGVRLEAARYYELRRGDVITLGASSREYVLLTEQSAKTGI</sequence>
<evidence type="ECO:0000256" key="4">
    <source>
        <dbReference type="RuleBase" id="RU362041"/>
    </source>
</evidence>
<dbReference type="PRINTS" id="PR00727">
    <property type="entry name" value="LEADERPTASE"/>
</dbReference>
<organism evidence="8 9">
    <name type="scientific">Discostella pseudostelligera</name>
    <dbReference type="NCBI Taxonomy" id="259834"/>
    <lineage>
        <taxon>Eukaryota</taxon>
        <taxon>Sar</taxon>
        <taxon>Stramenopiles</taxon>
        <taxon>Ochrophyta</taxon>
        <taxon>Bacillariophyta</taxon>
        <taxon>Coscinodiscophyceae</taxon>
        <taxon>Thalassiosirophycidae</taxon>
        <taxon>Stephanodiscales</taxon>
        <taxon>Stephanodiscaceae</taxon>
        <taxon>Discostella</taxon>
    </lineage>
</organism>
<dbReference type="InterPro" id="IPR019758">
    <property type="entry name" value="Pept_S26A_signal_pept_1_CS"/>
</dbReference>
<feature type="active site" evidence="3">
    <location>
        <position position="188"/>
    </location>
</feature>
<feature type="domain" description="FHA" evidence="7">
    <location>
        <begin position="511"/>
        <end position="576"/>
    </location>
</feature>
<evidence type="ECO:0000256" key="2">
    <source>
        <dbReference type="ARBA" id="ARBA00022801"/>
    </source>
</evidence>
<evidence type="ECO:0000256" key="6">
    <source>
        <dbReference type="SAM" id="SignalP"/>
    </source>
</evidence>
<dbReference type="Pfam" id="PF10502">
    <property type="entry name" value="Peptidase_S26"/>
    <property type="match status" value="2"/>
</dbReference>
<evidence type="ECO:0000256" key="5">
    <source>
        <dbReference type="SAM" id="MobiDB-lite"/>
    </source>
</evidence>
<feature type="active site" evidence="3">
    <location>
        <position position="134"/>
    </location>
</feature>
<reference evidence="8 9" key="1">
    <citation type="submission" date="2024-10" db="EMBL/GenBank/DDBJ databases">
        <title>Updated reference genomes for cyclostephanoid diatoms.</title>
        <authorList>
            <person name="Roberts W.R."/>
            <person name="Alverson A.J."/>
        </authorList>
    </citation>
    <scope>NUCLEOTIDE SEQUENCE [LARGE SCALE GENOMIC DNA]</scope>
    <source>
        <strain evidence="8 9">AJA232-27</strain>
    </source>
</reference>
<dbReference type="NCBIfam" id="TIGR02227">
    <property type="entry name" value="sigpep_I_bact"/>
    <property type="match status" value="1"/>
</dbReference>
<gene>
    <name evidence="8" type="ORF">ACHAWU_010376</name>
</gene>
<feature type="compositionally biased region" description="Basic and acidic residues" evidence="5">
    <location>
        <begin position="356"/>
        <end position="378"/>
    </location>
</feature>
<dbReference type="CDD" id="cd06530">
    <property type="entry name" value="S26_SPase_I"/>
    <property type="match status" value="1"/>
</dbReference>
<dbReference type="GO" id="GO:0005743">
    <property type="term" value="C:mitochondrial inner membrane"/>
    <property type="evidence" value="ECO:0007669"/>
    <property type="project" value="UniProtKB-SubCell"/>
</dbReference>
<dbReference type="EC" id="3.4.21.-" evidence="4"/>
<evidence type="ECO:0000313" key="8">
    <source>
        <dbReference type="EMBL" id="KAL3765185.1"/>
    </source>
</evidence>
<dbReference type="InterPro" id="IPR019533">
    <property type="entry name" value="Peptidase_S26"/>
</dbReference>
<evidence type="ECO:0000259" key="7">
    <source>
        <dbReference type="PROSITE" id="PS50006"/>
    </source>
</evidence>
<comment type="subcellular location">
    <subcellularLocation>
        <location evidence="4">Mitochondrion inner membrane</location>
    </subcellularLocation>
</comment>
<dbReference type="Pfam" id="PF00498">
    <property type="entry name" value="FHA"/>
    <property type="match status" value="1"/>
</dbReference>
<dbReference type="SUPFAM" id="SSF49879">
    <property type="entry name" value="SMAD/FHA domain"/>
    <property type="match status" value="1"/>
</dbReference>
<evidence type="ECO:0000256" key="3">
    <source>
        <dbReference type="PIRSR" id="PIRSR600223-1"/>
    </source>
</evidence>
<dbReference type="PROSITE" id="PS50006">
    <property type="entry name" value="FHA_DOMAIN"/>
    <property type="match status" value="1"/>
</dbReference>
<dbReference type="InterPro" id="IPR000223">
    <property type="entry name" value="Pept_S26A_signal_pept_1"/>
</dbReference>
<dbReference type="Gene3D" id="2.10.109.10">
    <property type="entry name" value="Umud Fragment, subunit A"/>
    <property type="match status" value="2"/>
</dbReference>
<dbReference type="GO" id="GO:0006508">
    <property type="term" value="P:proteolysis"/>
    <property type="evidence" value="ECO:0007669"/>
    <property type="project" value="UniProtKB-KW"/>
</dbReference>
<dbReference type="PROSITE" id="PS00501">
    <property type="entry name" value="SPASE_I_1"/>
    <property type="match status" value="1"/>
</dbReference>
<evidence type="ECO:0000313" key="9">
    <source>
        <dbReference type="Proteomes" id="UP001530293"/>
    </source>
</evidence>
<dbReference type="SMART" id="SM00240">
    <property type="entry name" value="FHA"/>
    <property type="match status" value="1"/>
</dbReference>
<evidence type="ECO:0000256" key="1">
    <source>
        <dbReference type="ARBA" id="ARBA00022670"/>
    </source>
</evidence>
<name>A0ABD3MMC5_9STRA</name>
<dbReference type="PANTHER" id="PTHR23308">
    <property type="entry name" value="NUCLEAR INHIBITOR OF PROTEIN PHOSPHATASE-1"/>
    <property type="match status" value="1"/>
</dbReference>
<feature type="signal peptide" evidence="6">
    <location>
        <begin position="1"/>
        <end position="27"/>
    </location>
</feature>
<dbReference type="InterPro" id="IPR008984">
    <property type="entry name" value="SMAD_FHA_dom_sf"/>
</dbReference>
<keyword evidence="4" id="KW-0496">Mitochondrion</keyword>
<dbReference type="SUPFAM" id="SSF51306">
    <property type="entry name" value="LexA/Signal peptidase"/>
    <property type="match status" value="1"/>
</dbReference>
<keyword evidence="2 4" id="KW-0378">Hydrolase</keyword>
<protein>
    <recommendedName>
        <fullName evidence="4">Mitochondrial inner membrane protease subunit</fullName>
        <ecNumber evidence="4">3.4.21.-</ecNumber>
    </recommendedName>
</protein>
<dbReference type="InterPro" id="IPR019756">
    <property type="entry name" value="Pept_S26A_signal_pept_1_Ser-AS"/>
</dbReference>
<keyword evidence="4" id="KW-0472">Membrane</keyword>
<comment type="similarity">
    <text evidence="4">Belongs to the peptidase S26 family.</text>
</comment>
<feature type="compositionally biased region" description="Basic and acidic residues" evidence="5">
    <location>
        <begin position="329"/>
        <end position="346"/>
    </location>
</feature>
<dbReference type="AlphaFoldDB" id="A0ABD3MMC5"/>
<comment type="caution">
    <text evidence="8">The sequence shown here is derived from an EMBL/GenBank/DDBJ whole genome shotgun (WGS) entry which is preliminary data.</text>
</comment>
<dbReference type="InterPro" id="IPR000253">
    <property type="entry name" value="FHA_dom"/>
</dbReference>
<feature type="chain" id="PRO_5044856145" description="Mitochondrial inner membrane protease subunit" evidence="6">
    <location>
        <begin position="28"/>
        <end position="611"/>
    </location>
</feature>
<keyword evidence="4" id="KW-0999">Mitochondrion inner membrane</keyword>
<dbReference type="EMBL" id="JALLBG020000097">
    <property type="protein sequence ID" value="KAL3765185.1"/>
    <property type="molecule type" value="Genomic_DNA"/>
</dbReference>
<proteinExistence type="inferred from homology"/>
<feature type="region of interest" description="Disordered" evidence="5">
    <location>
        <begin position="329"/>
        <end position="433"/>
    </location>
</feature>
<dbReference type="InterPro" id="IPR036286">
    <property type="entry name" value="LexA/Signal_pep-like_sf"/>
</dbReference>
<feature type="compositionally biased region" description="Polar residues" evidence="5">
    <location>
        <begin position="414"/>
        <end position="425"/>
    </location>
</feature>
<dbReference type="Gene3D" id="2.60.200.20">
    <property type="match status" value="1"/>
</dbReference>
<keyword evidence="1 4" id="KW-0645">Protease</keyword>
<dbReference type="InterPro" id="IPR050923">
    <property type="entry name" value="Cell_Proc_Reg/RNA_Proc"/>
</dbReference>